<feature type="compositionally biased region" description="Polar residues" evidence="1">
    <location>
        <begin position="249"/>
        <end position="263"/>
    </location>
</feature>
<feature type="region of interest" description="Disordered" evidence="1">
    <location>
        <begin position="1"/>
        <end position="25"/>
    </location>
</feature>
<feature type="compositionally biased region" description="Low complexity" evidence="1">
    <location>
        <begin position="614"/>
        <end position="634"/>
    </location>
</feature>
<name>A0A1B7TCG2_9ASCO</name>
<comment type="caution">
    <text evidence="2">The sequence shown here is derived from an EMBL/GenBank/DDBJ whole genome shotgun (WGS) entry which is preliminary data.</text>
</comment>
<accession>A0A1B7TCG2</accession>
<feature type="compositionally biased region" description="Low complexity" evidence="1">
    <location>
        <begin position="364"/>
        <end position="374"/>
    </location>
</feature>
<evidence type="ECO:0000313" key="3">
    <source>
        <dbReference type="Proteomes" id="UP000092321"/>
    </source>
</evidence>
<keyword evidence="3" id="KW-1185">Reference proteome</keyword>
<feature type="compositionally biased region" description="Basic and acidic residues" evidence="1">
    <location>
        <begin position="638"/>
        <end position="655"/>
    </location>
</feature>
<feature type="compositionally biased region" description="Low complexity" evidence="1">
    <location>
        <begin position="284"/>
        <end position="334"/>
    </location>
</feature>
<feature type="compositionally biased region" description="Polar residues" evidence="1">
    <location>
        <begin position="458"/>
        <end position="470"/>
    </location>
</feature>
<dbReference type="AlphaFoldDB" id="A0A1B7TCG2"/>
<feature type="compositionally biased region" description="Basic and acidic residues" evidence="1">
    <location>
        <begin position="412"/>
        <end position="422"/>
    </location>
</feature>
<proteinExistence type="predicted"/>
<evidence type="ECO:0000256" key="1">
    <source>
        <dbReference type="SAM" id="MobiDB-lite"/>
    </source>
</evidence>
<sequence>MSDKIENSNFSGNPSVMMRKGHKHKRSFALSGENFEFLQPNSNNNTIIGKTQRSNSNGSLPEFLDISRADKNDSSKQNSFSNNVVIDFDDAEKFMLSKNNKPASLRHKRSESAPSELNFDKTISTNNKQLSYDNWLDVANTTMEDHINNSWENDYKTEDDFQNNNNNNSNNNKGNVFFKNSSVLQGSSTELLIEEDENESSSENGSPIKQRQLDPTANVTLSTPATTINTTGKYKVSSRNFSDSSYRSITPSSATSGTGNSYRSIAKPQRERYYNFGIPYSPQGSRNSSNGSHKSNNNSSVNSGGSLSASTPTSNNPTINSSNSNNTNSSNLPLKKSAPSMRLNGYVSGSSNSAKYSPRMSCMSNNNINSNNNSTKSPFNFKPQEYDISKDLEELKDLNDEENNNNNNSSNDHFDNNVDRNNTENTFVENKKESISTISNSNYPSNSTNINNTNRSSQTPKHSSYNNSISRHSRQLTDTDSNLTLLISTTNNNSNTNKQANISETSFVDGISVIEEPENENSVLIGVGSVSSGKENDYVLNQLPTSPPLFHNDYKEPSKTCTNTNNTQKTNITINAKPNRKKLSIPSSISMSNLSIKSFSTGGGDKKRENNNGSERSSSSSGLKKSLSIQSLSKYLNKRSDSKPSSEDKPVDSKRRGSFMSRLFTRKG</sequence>
<evidence type="ECO:0000313" key="2">
    <source>
        <dbReference type="EMBL" id="OBA26432.1"/>
    </source>
</evidence>
<feature type="region of interest" description="Disordered" evidence="1">
    <location>
        <begin position="594"/>
        <end position="668"/>
    </location>
</feature>
<feature type="compositionally biased region" description="Low complexity" evidence="1">
    <location>
        <begin position="237"/>
        <end position="248"/>
    </location>
</feature>
<feature type="region of interest" description="Disordered" evidence="1">
    <location>
        <begin position="193"/>
        <end position="383"/>
    </location>
</feature>
<feature type="compositionally biased region" description="Low complexity" evidence="1">
    <location>
        <begin position="435"/>
        <end position="457"/>
    </location>
</feature>
<dbReference type="Proteomes" id="UP000092321">
    <property type="component" value="Unassembled WGS sequence"/>
</dbReference>
<feature type="region of interest" description="Disordered" evidence="1">
    <location>
        <begin position="399"/>
        <end position="476"/>
    </location>
</feature>
<feature type="region of interest" description="Disordered" evidence="1">
    <location>
        <begin position="39"/>
        <end position="63"/>
    </location>
</feature>
<feature type="compositionally biased region" description="Polar residues" evidence="1">
    <location>
        <begin position="39"/>
        <end position="59"/>
    </location>
</feature>
<feature type="compositionally biased region" description="Low complexity" evidence="1">
    <location>
        <begin position="163"/>
        <end position="177"/>
    </location>
</feature>
<feature type="region of interest" description="Disordered" evidence="1">
    <location>
        <begin position="155"/>
        <end position="177"/>
    </location>
</feature>
<gene>
    <name evidence="2" type="ORF">HANVADRAFT_53170</name>
</gene>
<dbReference type="OrthoDB" id="3981301at2759"/>
<protein>
    <submittedName>
        <fullName evidence="2">Uncharacterized protein</fullName>
    </submittedName>
</protein>
<reference evidence="3" key="1">
    <citation type="journal article" date="2016" name="Proc. Natl. Acad. Sci. U.S.A.">
        <title>Comparative genomics of biotechnologically important yeasts.</title>
        <authorList>
            <person name="Riley R."/>
            <person name="Haridas S."/>
            <person name="Wolfe K.H."/>
            <person name="Lopes M.R."/>
            <person name="Hittinger C.T."/>
            <person name="Goeker M."/>
            <person name="Salamov A.A."/>
            <person name="Wisecaver J.H."/>
            <person name="Long T.M."/>
            <person name="Calvey C.H."/>
            <person name="Aerts A.L."/>
            <person name="Barry K.W."/>
            <person name="Choi C."/>
            <person name="Clum A."/>
            <person name="Coughlan A.Y."/>
            <person name="Deshpande S."/>
            <person name="Douglass A.P."/>
            <person name="Hanson S.J."/>
            <person name="Klenk H.-P."/>
            <person name="LaButti K.M."/>
            <person name="Lapidus A."/>
            <person name="Lindquist E.A."/>
            <person name="Lipzen A.M."/>
            <person name="Meier-Kolthoff J.P."/>
            <person name="Ohm R.A."/>
            <person name="Otillar R.P."/>
            <person name="Pangilinan J.L."/>
            <person name="Peng Y."/>
            <person name="Rokas A."/>
            <person name="Rosa C.A."/>
            <person name="Scheuner C."/>
            <person name="Sibirny A.A."/>
            <person name="Slot J.C."/>
            <person name="Stielow J.B."/>
            <person name="Sun H."/>
            <person name="Kurtzman C.P."/>
            <person name="Blackwell M."/>
            <person name="Grigoriev I.V."/>
            <person name="Jeffries T.W."/>
        </authorList>
    </citation>
    <scope>NUCLEOTIDE SEQUENCE [LARGE SCALE GENOMIC DNA]</scope>
    <source>
        <strain evidence="3">NRRL Y-1626</strain>
    </source>
</reference>
<organism evidence="2 3">
    <name type="scientific">Hanseniaspora valbyensis NRRL Y-1626</name>
    <dbReference type="NCBI Taxonomy" id="766949"/>
    <lineage>
        <taxon>Eukaryota</taxon>
        <taxon>Fungi</taxon>
        <taxon>Dikarya</taxon>
        <taxon>Ascomycota</taxon>
        <taxon>Saccharomycotina</taxon>
        <taxon>Saccharomycetes</taxon>
        <taxon>Saccharomycodales</taxon>
        <taxon>Saccharomycodaceae</taxon>
        <taxon>Hanseniaspora</taxon>
    </lineage>
</organism>
<feature type="compositionally biased region" description="Polar residues" evidence="1">
    <location>
        <begin position="207"/>
        <end position="232"/>
    </location>
</feature>
<dbReference type="EMBL" id="LXPE01000018">
    <property type="protein sequence ID" value="OBA26432.1"/>
    <property type="molecule type" value="Genomic_DNA"/>
</dbReference>